<feature type="domain" description="Terminase large subunit-like ATPase" evidence="1">
    <location>
        <begin position="75"/>
        <end position="201"/>
    </location>
</feature>
<dbReference type="PANTHER" id="PTHR41287">
    <property type="match status" value="1"/>
</dbReference>
<proteinExistence type="predicted"/>
<dbReference type="EMBL" id="CP036339">
    <property type="protein sequence ID" value="QDT72215.1"/>
    <property type="molecule type" value="Genomic_DNA"/>
</dbReference>
<sequence>MPQVSERGQFERLMSDPAAFRERLLIDCDGQPRPLGKCLDDWQRDDFEAIDSGLRRVVGQSVPNPVLRAMFIRPRGHSKTSDQAVTAAWLLFASLRKLTAVAAAADKEQAALLLNAVDTLCRLNRWLGEILEVSKDRVINRRSGSTLTVISSDAASSFGHNPDFVILDEVSHWRGRELFDSLLSAAAKRASCMVLTIMNAGFRESWQGKLVDQVRTDPAWLFRELDGPKASWITPARLEEQRRLLPPKTYARLWLNHWSDGSGDALDGADIQAAVTLPGPCNYPERGWAYVAGLDIGLRRDASALAVVARHTGYMDRQVRKPRPLVGAFSAMADLGLVDAPADEIRYTRHPGSGALKLVELHVWKPQAGRVELDAIERVILDVHRRFKLTRLDYDPWQAEHLGQRLTKAGLYCDPMNFTPGNLQSMASGMLTAFRERQLSLYEHAELLADLKAMRITEKANGGYRLEMARGNEEGTSHGDAATSLAIALEASRAIRGDSTCASSRQLVYS</sequence>
<dbReference type="Gene3D" id="3.30.420.240">
    <property type="match status" value="1"/>
</dbReference>
<dbReference type="PANTHER" id="PTHR41287:SF1">
    <property type="entry name" value="PROTEIN YMFN"/>
    <property type="match status" value="1"/>
</dbReference>
<organism evidence="2 3">
    <name type="scientific">Lacipirellula limnantheis</name>
    <dbReference type="NCBI Taxonomy" id="2528024"/>
    <lineage>
        <taxon>Bacteria</taxon>
        <taxon>Pseudomonadati</taxon>
        <taxon>Planctomycetota</taxon>
        <taxon>Planctomycetia</taxon>
        <taxon>Pirellulales</taxon>
        <taxon>Lacipirellulaceae</taxon>
        <taxon>Lacipirellula</taxon>
    </lineage>
</organism>
<evidence type="ECO:0000313" key="2">
    <source>
        <dbReference type="EMBL" id="QDT72215.1"/>
    </source>
</evidence>
<accession>A0A517TV14</accession>
<evidence type="ECO:0000313" key="3">
    <source>
        <dbReference type="Proteomes" id="UP000317909"/>
    </source>
</evidence>
<gene>
    <name evidence="2" type="ORF">I41_13850</name>
</gene>
<evidence type="ECO:0000259" key="1">
    <source>
        <dbReference type="Pfam" id="PF03354"/>
    </source>
</evidence>
<name>A0A517TV14_9BACT</name>
<reference evidence="2 3" key="1">
    <citation type="submission" date="2019-02" db="EMBL/GenBank/DDBJ databases">
        <title>Deep-cultivation of Planctomycetes and their phenomic and genomic characterization uncovers novel biology.</title>
        <authorList>
            <person name="Wiegand S."/>
            <person name="Jogler M."/>
            <person name="Boedeker C."/>
            <person name="Pinto D."/>
            <person name="Vollmers J."/>
            <person name="Rivas-Marin E."/>
            <person name="Kohn T."/>
            <person name="Peeters S.H."/>
            <person name="Heuer A."/>
            <person name="Rast P."/>
            <person name="Oberbeckmann S."/>
            <person name="Bunk B."/>
            <person name="Jeske O."/>
            <person name="Meyerdierks A."/>
            <person name="Storesund J.E."/>
            <person name="Kallscheuer N."/>
            <person name="Luecker S."/>
            <person name="Lage O.M."/>
            <person name="Pohl T."/>
            <person name="Merkel B.J."/>
            <person name="Hornburger P."/>
            <person name="Mueller R.-W."/>
            <person name="Bruemmer F."/>
            <person name="Labrenz M."/>
            <person name="Spormann A.M."/>
            <person name="Op den Camp H."/>
            <person name="Overmann J."/>
            <person name="Amann R."/>
            <person name="Jetten M.S.M."/>
            <person name="Mascher T."/>
            <person name="Medema M.H."/>
            <person name="Devos D.P."/>
            <person name="Kaster A.-K."/>
            <person name="Ovreas L."/>
            <person name="Rohde M."/>
            <person name="Galperin M.Y."/>
            <person name="Jogler C."/>
        </authorList>
    </citation>
    <scope>NUCLEOTIDE SEQUENCE [LARGE SCALE GENOMIC DNA]</scope>
    <source>
        <strain evidence="2 3">I41</strain>
    </source>
</reference>
<dbReference type="InterPro" id="IPR005021">
    <property type="entry name" value="Terminase_largesu-like"/>
</dbReference>
<protein>
    <submittedName>
        <fullName evidence="2">Phage Terminase</fullName>
    </submittedName>
</protein>
<dbReference type="Gene3D" id="3.40.50.300">
    <property type="entry name" value="P-loop containing nucleotide triphosphate hydrolases"/>
    <property type="match status" value="1"/>
</dbReference>
<dbReference type="InterPro" id="IPR046461">
    <property type="entry name" value="TerL_ATPase"/>
</dbReference>
<keyword evidence="3" id="KW-1185">Reference proteome</keyword>
<dbReference type="InterPro" id="IPR027417">
    <property type="entry name" value="P-loop_NTPase"/>
</dbReference>
<dbReference type="Proteomes" id="UP000317909">
    <property type="component" value="Chromosome"/>
</dbReference>
<dbReference type="AlphaFoldDB" id="A0A517TV14"/>
<dbReference type="Pfam" id="PF03354">
    <property type="entry name" value="TerL_ATPase"/>
    <property type="match status" value="1"/>
</dbReference>
<dbReference type="KEGG" id="llh:I41_13850"/>